<keyword evidence="1" id="KW-0472">Membrane</keyword>
<sequence length="106" mass="12092">MITKFLVVFALALFWYFMGVLLKKLKPNPFWGIAASWTVNDETVWKKANGFAGKLLKIIAPFFLIGFFLNDQSVLLGVICFISVVVVIVAYVYGYLLHKKNKKLKD</sequence>
<dbReference type="Proteomes" id="UP000228812">
    <property type="component" value="Unassembled WGS sequence"/>
</dbReference>
<reference evidence="2 3" key="1">
    <citation type="submission" date="2017-09" db="EMBL/GenBank/DDBJ databases">
        <title>Depth-based differentiation of microbial function through sediment-hosted aquifers and enrichment of novel symbionts in the deep terrestrial subsurface.</title>
        <authorList>
            <person name="Probst A.J."/>
            <person name="Ladd B."/>
            <person name="Jarett J.K."/>
            <person name="Geller-Mcgrath D.E."/>
            <person name="Sieber C.M."/>
            <person name="Emerson J.B."/>
            <person name="Anantharaman K."/>
            <person name="Thomas B.C."/>
            <person name="Malmstrom R."/>
            <person name="Stieglmeier M."/>
            <person name="Klingl A."/>
            <person name="Woyke T."/>
            <person name="Ryan C.M."/>
            <person name="Banfield J.F."/>
        </authorList>
    </citation>
    <scope>NUCLEOTIDE SEQUENCE [LARGE SCALE GENOMIC DNA]</scope>
    <source>
        <strain evidence="2">CG23_combo_of_CG06-09_8_20_14_all_54_14</strain>
    </source>
</reference>
<dbReference type="Pfam" id="PF13630">
    <property type="entry name" value="SdpI"/>
    <property type="match status" value="1"/>
</dbReference>
<dbReference type="AlphaFoldDB" id="A0A2G9ZB01"/>
<feature type="transmembrane region" description="Helical" evidence="1">
    <location>
        <begin position="6"/>
        <end position="22"/>
    </location>
</feature>
<dbReference type="InterPro" id="IPR025962">
    <property type="entry name" value="SdpI/YhfL"/>
</dbReference>
<keyword evidence="1" id="KW-1133">Transmembrane helix</keyword>
<evidence type="ECO:0000313" key="2">
    <source>
        <dbReference type="EMBL" id="PIP29790.1"/>
    </source>
</evidence>
<gene>
    <name evidence="2" type="ORF">COX26_02265</name>
</gene>
<evidence type="ECO:0008006" key="4">
    <source>
        <dbReference type="Google" id="ProtNLM"/>
    </source>
</evidence>
<dbReference type="EMBL" id="PCRZ01000037">
    <property type="protein sequence ID" value="PIP29790.1"/>
    <property type="molecule type" value="Genomic_DNA"/>
</dbReference>
<feature type="transmembrane region" description="Helical" evidence="1">
    <location>
        <begin position="75"/>
        <end position="96"/>
    </location>
</feature>
<organism evidence="2 3">
    <name type="scientific">Candidatus Jorgensenbacteria bacterium CG23_combo_of_CG06-09_8_20_14_all_54_14</name>
    <dbReference type="NCBI Taxonomy" id="1974595"/>
    <lineage>
        <taxon>Bacteria</taxon>
        <taxon>Candidatus Joergenseniibacteriota</taxon>
    </lineage>
</organism>
<proteinExistence type="predicted"/>
<name>A0A2G9ZB01_9BACT</name>
<keyword evidence="1" id="KW-0812">Transmembrane</keyword>
<comment type="caution">
    <text evidence="2">The sequence shown here is derived from an EMBL/GenBank/DDBJ whole genome shotgun (WGS) entry which is preliminary data.</text>
</comment>
<evidence type="ECO:0000256" key="1">
    <source>
        <dbReference type="SAM" id="Phobius"/>
    </source>
</evidence>
<protein>
    <recommendedName>
        <fullName evidence="4">SdpI family protein</fullName>
    </recommendedName>
</protein>
<accession>A0A2G9ZB01</accession>
<evidence type="ECO:0000313" key="3">
    <source>
        <dbReference type="Proteomes" id="UP000228812"/>
    </source>
</evidence>